<proteinExistence type="predicted"/>
<organism evidence="2 3">
    <name type="scientific">Mycena citricolor</name>
    <dbReference type="NCBI Taxonomy" id="2018698"/>
    <lineage>
        <taxon>Eukaryota</taxon>
        <taxon>Fungi</taxon>
        <taxon>Dikarya</taxon>
        <taxon>Basidiomycota</taxon>
        <taxon>Agaricomycotina</taxon>
        <taxon>Agaricomycetes</taxon>
        <taxon>Agaricomycetidae</taxon>
        <taxon>Agaricales</taxon>
        <taxon>Marasmiineae</taxon>
        <taxon>Mycenaceae</taxon>
        <taxon>Mycena</taxon>
    </lineage>
</organism>
<name>A0AAD2JYJ4_9AGAR</name>
<gene>
    <name evidence="2" type="ORF">MYCIT1_LOCUS12397</name>
</gene>
<evidence type="ECO:0000313" key="3">
    <source>
        <dbReference type="Proteomes" id="UP001295794"/>
    </source>
</evidence>
<feature type="compositionally biased region" description="Pro residues" evidence="1">
    <location>
        <begin position="84"/>
        <end position="96"/>
    </location>
</feature>
<dbReference type="EMBL" id="CAVNYO010000138">
    <property type="protein sequence ID" value="CAK5269005.1"/>
    <property type="molecule type" value="Genomic_DNA"/>
</dbReference>
<dbReference type="Proteomes" id="UP001295794">
    <property type="component" value="Unassembled WGS sequence"/>
</dbReference>
<reference evidence="2" key="1">
    <citation type="submission" date="2023-11" db="EMBL/GenBank/DDBJ databases">
        <authorList>
            <person name="De Vega J J."/>
            <person name="De Vega J J."/>
        </authorList>
    </citation>
    <scope>NUCLEOTIDE SEQUENCE</scope>
</reference>
<feature type="non-terminal residue" evidence="2">
    <location>
        <position position="194"/>
    </location>
</feature>
<protein>
    <submittedName>
        <fullName evidence="2">Uncharacterized protein</fullName>
    </submittedName>
</protein>
<evidence type="ECO:0000313" key="2">
    <source>
        <dbReference type="EMBL" id="CAK5269005.1"/>
    </source>
</evidence>
<feature type="region of interest" description="Disordered" evidence="1">
    <location>
        <begin position="68"/>
        <end position="98"/>
    </location>
</feature>
<sequence>PVSHRLPRKDSARRAHITLRVSEYEPKQIFRSSHHKCTSFRPATAARAACPCPSSRRRSLTCSNACGNGADTPSPSQESLPEATPLPNPANGPIPRPHSRLRLCQLKHSAGPASLRGLRRTGQRPSSHRRDHPRRKIRFGRRTMGGRGGGAGSPCCARRLALIDGALGYCDFILAARDEFPVILYLHDPPVLCE</sequence>
<feature type="compositionally biased region" description="Basic residues" evidence="1">
    <location>
        <begin position="117"/>
        <end position="141"/>
    </location>
</feature>
<feature type="region of interest" description="Disordered" evidence="1">
    <location>
        <begin position="114"/>
        <end position="151"/>
    </location>
</feature>
<evidence type="ECO:0000256" key="1">
    <source>
        <dbReference type="SAM" id="MobiDB-lite"/>
    </source>
</evidence>
<keyword evidence="3" id="KW-1185">Reference proteome</keyword>
<dbReference type="AlphaFoldDB" id="A0AAD2JYJ4"/>
<comment type="caution">
    <text evidence="2">The sequence shown here is derived from an EMBL/GenBank/DDBJ whole genome shotgun (WGS) entry which is preliminary data.</text>
</comment>
<accession>A0AAD2JYJ4</accession>